<dbReference type="EMBL" id="CP099587">
    <property type="protein sequence ID" value="USS45169.1"/>
    <property type="molecule type" value="Genomic_DNA"/>
</dbReference>
<dbReference type="Proteomes" id="UP000594892">
    <property type="component" value="Chromosome 2"/>
</dbReference>
<dbReference type="EMBL" id="CP065601">
    <property type="protein sequence ID" value="QPQ92881.1"/>
    <property type="molecule type" value="Genomic_DNA"/>
</dbReference>
<gene>
    <name evidence="1" type="ORF">I6H06_28025</name>
    <name evidence="2" type="ORF">NFI99_26640</name>
</gene>
<evidence type="ECO:0000313" key="4">
    <source>
        <dbReference type="Proteomes" id="UP001056386"/>
    </source>
</evidence>
<reference evidence="1 3" key="1">
    <citation type="submission" date="2020-12" db="EMBL/GenBank/DDBJ databases">
        <title>FDA dAtabase for Regulatory Grade micrObial Sequences (FDA-ARGOS): Supporting development and validation of Infectious Disease Dx tests.</title>
        <authorList>
            <person name="Minogue T."/>
            <person name="Wolcott M."/>
            <person name="Wasieloski L."/>
            <person name="Aguilar W."/>
            <person name="Moore D."/>
            <person name="Jaissle J."/>
            <person name="Tallon L."/>
            <person name="Sadzewicz L."/>
            <person name="Zhao X."/>
            <person name="Boylan J."/>
            <person name="Ott S."/>
            <person name="Bowen H."/>
            <person name="Vavikolanu K."/>
            <person name="Mehta A."/>
            <person name="Aluvathingal J."/>
            <person name="Nadendla S."/>
            <person name="Yan Y."/>
            <person name="Sichtig H."/>
        </authorList>
    </citation>
    <scope>NUCLEOTIDE SEQUENCE [LARGE SCALE GENOMIC DNA]</scope>
    <source>
        <strain evidence="1 3">FDAARGOS_949</strain>
    </source>
</reference>
<keyword evidence="4" id="KW-1185">Reference proteome</keyword>
<accession>A0AAP9Y1P2</accession>
<dbReference type="AlphaFoldDB" id="A0AAP9Y1P2"/>
<dbReference type="GeneID" id="45699115"/>
<evidence type="ECO:0000313" key="2">
    <source>
        <dbReference type="EMBL" id="USS45169.1"/>
    </source>
</evidence>
<dbReference type="RefSeq" id="WP_127913930.1">
    <property type="nucleotide sequence ID" value="NZ_CP021074.1"/>
</dbReference>
<name>A0AAP9Y1P2_BURGL</name>
<dbReference type="Proteomes" id="UP001056386">
    <property type="component" value="Chromosome 1"/>
</dbReference>
<evidence type="ECO:0000313" key="3">
    <source>
        <dbReference type="Proteomes" id="UP000594892"/>
    </source>
</evidence>
<sequence length="69" mass="7609">MSVATSVDRHQRLAFRHAAVLLGRVRDTPRTAKAERACDDLAQASLLSGEGVNSCRAGRHQFDFTQLLE</sequence>
<evidence type="ECO:0000313" key="1">
    <source>
        <dbReference type="EMBL" id="QPQ92881.1"/>
    </source>
</evidence>
<organism evidence="1 3">
    <name type="scientific">Burkholderia glumae</name>
    <name type="common">Pseudomonas glumae</name>
    <dbReference type="NCBI Taxonomy" id="337"/>
    <lineage>
        <taxon>Bacteria</taxon>
        <taxon>Pseudomonadati</taxon>
        <taxon>Pseudomonadota</taxon>
        <taxon>Betaproteobacteria</taxon>
        <taxon>Burkholderiales</taxon>
        <taxon>Burkholderiaceae</taxon>
        <taxon>Burkholderia</taxon>
    </lineage>
</organism>
<reference evidence="2" key="2">
    <citation type="submission" date="2022-06" db="EMBL/GenBank/DDBJ databases">
        <title>Draft genome sequence of Burkholderia glumae strain GR20004 isolated from rice panicle showing bacterial panicle blight.</title>
        <authorList>
            <person name="Choi S.Y."/>
            <person name="Lee Y.H."/>
        </authorList>
    </citation>
    <scope>NUCLEOTIDE SEQUENCE</scope>
    <source>
        <strain evidence="2">GR20004</strain>
    </source>
</reference>
<proteinExistence type="predicted"/>
<protein>
    <submittedName>
        <fullName evidence="1">Uncharacterized protein</fullName>
    </submittedName>
</protein>